<feature type="transmembrane region" description="Helical" evidence="2">
    <location>
        <begin position="124"/>
        <end position="144"/>
    </location>
</feature>
<keyword evidence="2" id="KW-0812">Transmembrane</keyword>
<keyword evidence="2" id="KW-1133">Transmembrane helix</keyword>
<name>A0A6L3VWM8_9ACTN</name>
<dbReference type="RefSeq" id="WP_151540651.1">
    <property type="nucleotide sequence ID" value="NZ_WBMR01000034.1"/>
</dbReference>
<protein>
    <submittedName>
        <fullName evidence="4">DUF2231 domain-containing protein</fullName>
    </submittedName>
</protein>
<dbReference type="AlphaFoldDB" id="A0A6L3VWM8"/>
<dbReference type="EMBL" id="WBMR01000034">
    <property type="protein sequence ID" value="KAB2381908.1"/>
    <property type="molecule type" value="Genomic_DNA"/>
</dbReference>
<comment type="caution">
    <text evidence="4">The sequence shown here is derived from an EMBL/GenBank/DDBJ whole genome shotgun (WGS) entry which is preliminary data.</text>
</comment>
<feature type="domain" description="DUF2231" evidence="3">
    <location>
        <begin position="19"/>
        <end position="156"/>
    </location>
</feature>
<dbReference type="Proteomes" id="UP000483004">
    <property type="component" value="Unassembled WGS sequence"/>
</dbReference>
<feature type="transmembrane region" description="Helical" evidence="2">
    <location>
        <begin position="60"/>
        <end position="80"/>
    </location>
</feature>
<sequence length="211" mass="21244">MDALRQAKRPVSALAGPYGHPLHPLLVTVPIGAWTCSLVFDVASRLVGDPAFLAKGSMWLIGIGVAGALAAASAGFLDLLAIAPGTPAFRSALVHMSLNLAVTLAYVGGFGWRTAADHAGAVGAGQLALSAVSFAALAVSGYLGGRLAYRYGVRVADETAQAEGFTQADGPTQADASTQADGSTRADGLAASAPSAQEPASRRLTENEGSP</sequence>
<evidence type="ECO:0000256" key="2">
    <source>
        <dbReference type="SAM" id="Phobius"/>
    </source>
</evidence>
<feature type="transmembrane region" description="Helical" evidence="2">
    <location>
        <begin position="92"/>
        <end position="112"/>
    </location>
</feature>
<feature type="compositionally biased region" description="Basic and acidic residues" evidence="1">
    <location>
        <begin position="200"/>
        <end position="211"/>
    </location>
</feature>
<accession>A0A6L3VWM8</accession>
<feature type="transmembrane region" description="Helical" evidence="2">
    <location>
        <begin position="21"/>
        <end position="40"/>
    </location>
</feature>
<feature type="compositionally biased region" description="Low complexity" evidence="1">
    <location>
        <begin position="190"/>
        <end position="199"/>
    </location>
</feature>
<dbReference type="InterPro" id="IPR019251">
    <property type="entry name" value="DUF2231_TM"/>
</dbReference>
<evidence type="ECO:0000256" key="1">
    <source>
        <dbReference type="SAM" id="MobiDB-lite"/>
    </source>
</evidence>
<keyword evidence="2" id="KW-0472">Membrane</keyword>
<gene>
    <name evidence="4" type="ORF">F9B16_14900</name>
</gene>
<feature type="region of interest" description="Disordered" evidence="1">
    <location>
        <begin position="164"/>
        <end position="211"/>
    </location>
</feature>
<evidence type="ECO:0000313" key="4">
    <source>
        <dbReference type="EMBL" id="KAB2381908.1"/>
    </source>
</evidence>
<evidence type="ECO:0000313" key="5">
    <source>
        <dbReference type="Proteomes" id="UP000483004"/>
    </source>
</evidence>
<proteinExistence type="predicted"/>
<dbReference type="OrthoDB" id="147178at2"/>
<organism evidence="4 5">
    <name type="scientific">Actinomadura montaniterrae</name>
    <dbReference type="NCBI Taxonomy" id="1803903"/>
    <lineage>
        <taxon>Bacteria</taxon>
        <taxon>Bacillati</taxon>
        <taxon>Actinomycetota</taxon>
        <taxon>Actinomycetes</taxon>
        <taxon>Streptosporangiales</taxon>
        <taxon>Thermomonosporaceae</taxon>
        <taxon>Actinomadura</taxon>
    </lineage>
</organism>
<evidence type="ECO:0000259" key="3">
    <source>
        <dbReference type="Pfam" id="PF09990"/>
    </source>
</evidence>
<reference evidence="4 5" key="1">
    <citation type="submission" date="2019-09" db="EMBL/GenBank/DDBJ databases">
        <title>Actinomadura physcomitrii sp. nov., a novel actinomycete isolated from moss [Physcomitrium sphaericum (Ludw) Fuernr].</title>
        <authorList>
            <person name="Liu C."/>
            <person name="Zhuang X."/>
        </authorList>
    </citation>
    <scope>NUCLEOTIDE SEQUENCE [LARGE SCALE GENOMIC DNA]</scope>
    <source>
        <strain evidence="4 5">CYP1-1B</strain>
    </source>
</reference>
<keyword evidence="5" id="KW-1185">Reference proteome</keyword>
<dbReference type="Pfam" id="PF09990">
    <property type="entry name" value="DUF2231"/>
    <property type="match status" value="1"/>
</dbReference>